<dbReference type="Pfam" id="PF00682">
    <property type="entry name" value="HMGL-like"/>
    <property type="match status" value="1"/>
</dbReference>
<comment type="similarity">
    <text evidence="2">Belongs to the alpha-IPM synthase/homocitrate synthase family.</text>
</comment>
<dbReference type="EC" id="2.3.3.13" evidence="4"/>
<name>A0A0P8WAQ0_9CLOT</name>
<dbReference type="PROSITE" id="PS50991">
    <property type="entry name" value="PYR_CT"/>
    <property type="match status" value="1"/>
</dbReference>
<dbReference type="STRING" id="36849.OXPF_09310"/>
<dbReference type="PROSITE" id="PS00816">
    <property type="entry name" value="AIPM_HOMOCIT_SYNTH_2"/>
    <property type="match status" value="1"/>
</dbReference>
<dbReference type="InterPro" id="IPR013785">
    <property type="entry name" value="Aldolase_TIM"/>
</dbReference>
<evidence type="ECO:0000259" key="3">
    <source>
        <dbReference type="PROSITE" id="PS50991"/>
    </source>
</evidence>
<keyword evidence="4" id="KW-0012">Acyltransferase</keyword>
<dbReference type="Gene3D" id="3.20.20.70">
    <property type="entry name" value="Aldolase class I"/>
    <property type="match status" value="1"/>
</dbReference>
<dbReference type="InterPro" id="IPR002034">
    <property type="entry name" value="AIPM/Hcit_synth_CS"/>
</dbReference>
<dbReference type="Proteomes" id="UP000050326">
    <property type="component" value="Unassembled WGS sequence"/>
</dbReference>
<evidence type="ECO:0000256" key="1">
    <source>
        <dbReference type="ARBA" id="ARBA00022679"/>
    </source>
</evidence>
<dbReference type="PANTHER" id="PTHR42880:SF1">
    <property type="entry name" value="ISOPROPYLMALATE_HOMOCITRATE_CITRAMALATE SYNTHASE FAMILY PROTEIN"/>
    <property type="match status" value="1"/>
</dbReference>
<dbReference type="EMBL" id="LKET01000021">
    <property type="protein sequence ID" value="KPU45698.1"/>
    <property type="molecule type" value="Genomic_DNA"/>
</dbReference>
<dbReference type="GO" id="GO:0003852">
    <property type="term" value="F:2-isopropylmalate synthase activity"/>
    <property type="evidence" value="ECO:0007669"/>
    <property type="project" value="UniProtKB-EC"/>
</dbReference>
<dbReference type="PANTHER" id="PTHR42880">
    <property type="entry name" value="HOMOCITRATE SYNTHASE"/>
    <property type="match status" value="1"/>
</dbReference>
<organism evidence="4 5">
    <name type="scientific">Oxobacter pfennigii</name>
    <dbReference type="NCBI Taxonomy" id="36849"/>
    <lineage>
        <taxon>Bacteria</taxon>
        <taxon>Bacillati</taxon>
        <taxon>Bacillota</taxon>
        <taxon>Clostridia</taxon>
        <taxon>Eubacteriales</taxon>
        <taxon>Clostridiaceae</taxon>
        <taxon>Oxobacter</taxon>
    </lineage>
</organism>
<dbReference type="PATRIC" id="fig|36849.3.peg.996"/>
<accession>A0A0P8WAQ0</accession>
<evidence type="ECO:0000313" key="4">
    <source>
        <dbReference type="EMBL" id="KPU45698.1"/>
    </source>
</evidence>
<sequence>MVYKIVDTTLRDGEQKAGIAYEAEEKIKIAKHLDSMGIYQIEAGIPAMGGEEKQSIKEIMKLGLNSKISAWNRLNIEDIRHSMDCGVDIIHISAPASDMHIIQKLRKSRGWVISQLSQCIEFIKREGFKVSVGMEDATRADFIFIAEILSLCENKGVEMIRYADTLGISTPSMIFPEIKKIKQLFDVNIEIHAHNDFGMAIANSAAAAAAGAEYIDCTLGGIGERAGNCDYYGFTKLMAEL</sequence>
<dbReference type="RefSeq" id="WP_083479693.1">
    <property type="nucleotide sequence ID" value="NZ_LKET01000021.1"/>
</dbReference>
<dbReference type="AlphaFoldDB" id="A0A0P8WAQ0"/>
<dbReference type="PROSITE" id="PS00815">
    <property type="entry name" value="AIPM_HOMOCIT_SYNTH_1"/>
    <property type="match status" value="1"/>
</dbReference>
<protein>
    <submittedName>
        <fullName evidence="4">2-isopropylmalate synthase</fullName>
        <ecNumber evidence="4">2.3.3.13</ecNumber>
    </submittedName>
</protein>
<dbReference type="SUPFAM" id="SSF51569">
    <property type="entry name" value="Aldolase"/>
    <property type="match status" value="1"/>
</dbReference>
<keyword evidence="5" id="KW-1185">Reference proteome</keyword>
<feature type="domain" description="Pyruvate carboxyltransferase" evidence="3">
    <location>
        <begin position="3"/>
        <end position="241"/>
    </location>
</feature>
<dbReference type="OrthoDB" id="9804858at2"/>
<evidence type="ECO:0000313" key="5">
    <source>
        <dbReference type="Proteomes" id="UP000050326"/>
    </source>
</evidence>
<dbReference type="GO" id="GO:0019752">
    <property type="term" value="P:carboxylic acid metabolic process"/>
    <property type="evidence" value="ECO:0007669"/>
    <property type="project" value="InterPro"/>
</dbReference>
<reference evidence="4 5" key="1">
    <citation type="submission" date="2015-09" db="EMBL/GenBank/DDBJ databases">
        <title>Genome sequence of Oxobacter pfennigii DSM 3222.</title>
        <authorList>
            <person name="Poehlein A."/>
            <person name="Bengelsdorf F.R."/>
            <person name="Schiel-Bengelsdorf B."/>
            <person name="Duerre P."/>
            <person name="Daniel R."/>
        </authorList>
    </citation>
    <scope>NUCLEOTIDE SEQUENCE [LARGE SCALE GENOMIC DNA]</scope>
    <source>
        <strain evidence="4 5">DSM 3222</strain>
    </source>
</reference>
<proteinExistence type="inferred from homology"/>
<comment type="caution">
    <text evidence="4">The sequence shown here is derived from an EMBL/GenBank/DDBJ whole genome shotgun (WGS) entry which is preliminary data.</text>
</comment>
<gene>
    <name evidence="4" type="primary">leuA_3</name>
    <name evidence="4" type="ORF">OXPF_09310</name>
</gene>
<keyword evidence="1 2" id="KW-0808">Transferase</keyword>
<evidence type="ECO:0000256" key="2">
    <source>
        <dbReference type="RuleBase" id="RU003523"/>
    </source>
</evidence>
<dbReference type="InterPro" id="IPR000891">
    <property type="entry name" value="PYR_CT"/>
</dbReference>